<dbReference type="PANTHER" id="PTHR30353">
    <property type="entry name" value="INNER MEMBRANE PROTEIN DEDA-RELATED"/>
    <property type="match status" value="1"/>
</dbReference>
<dbReference type="InterPro" id="IPR032818">
    <property type="entry name" value="DedA-like"/>
</dbReference>
<dbReference type="AlphaFoldDB" id="A0A378AGN3"/>
<feature type="transmembrane region" description="Helical" evidence="8">
    <location>
        <begin position="123"/>
        <end position="143"/>
    </location>
</feature>
<sequence length="349" mass="38746">MELFTQLLNALWAQDYETLANPSMIGMLYFVLFMILFLENGLLPAAFLPGDSLLVLVGVLIAKGAMGFPETLLLLTAAASLGCWLSYIQGRWLGNTRIVQNWLSHLPSHYHQRAHHLFHKHGLSALLIGRFIAFVRTLLPTIAGLSGLNNARFQFFNWMSGLLWVLILTSLGYLLGKTPVFLKYEDQLMSCLMLLPVAPVGLRTDRLAGGAVEEKIQKPGLMMVMKRPSLRQFSWLLGGSLLLGALFWLWLAVQQQEATLAIRPVGQGIGMPDDFSVWHHLDANGIRFKSITPQKDGLLIKFDSTAQGAAAKEVLGRALPHGYIIALLEDDNSPTAWLSRLRDAPHRLG</sequence>
<keyword evidence="7 8" id="KW-0472">Membrane</keyword>
<dbReference type="Proteomes" id="UP000255382">
    <property type="component" value="Unassembled WGS sequence"/>
</dbReference>
<gene>
    <name evidence="11" type="primary">yqjA</name>
    <name evidence="8" type="synonym">mzrA</name>
    <name evidence="11" type="ORF">NCTC5050_02343</name>
</gene>
<dbReference type="Pfam" id="PF09335">
    <property type="entry name" value="VTT_dom"/>
    <property type="match status" value="1"/>
</dbReference>
<evidence type="ECO:0000313" key="12">
    <source>
        <dbReference type="Proteomes" id="UP000255382"/>
    </source>
</evidence>
<dbReference type="InterPro" id="IPR032816">
    <property type="entry name" value="VTT_dom"/>
</dbReference>
<evidence type="ECO:0000259" key="10">
    <source>
        <dbReference type="Pfam" id="PF13721"/>
    </source>
</evidence>
<evidence type="ECO:0000256" key="4">
    <source>
        <dbReference type="ARBA" id="ARBA00022519"/>
    </source>
</evidence>
<keyword evidence="4 8" id="KW-0997">Cell inner membrane</keyword>
<protein>
    <recommendedName>
        <fullName evidence="8">Modulator protein MzrA</fullName>
    </recommendedName>
</protein>
<feature type="domain" description="SecD export protein N-terminal TM" evidence="10">
    <location>
        <begin position="242"/>
        <end position="327"/>
    </location>
</feature>
<evidence type="ECO:0000256" key="1">
    <source>
        <dbReference type="ARBA" id="ARBA00004651"/>
    </source>
</evidence>
<evidence type="ECO:0000256" key="6">
    <source>
        <dbReference type="ARBA" id="ARBA00022989"/>
    </source>
</evidence>
<evidence type="ECO:0000256" key="2">
    <source>
        <dbReference type="ARBA" id="ARBA00010792"/>
    </source>
</evidence>
<evidence type="ECO:0000313" key="11">
    <source>
        <dbReference type="EMBL" id="STV08562.1"/>
    </source>
</evidence>
<dbReference type="InterPro" id="IPR026574">
    <property type="entry name" value="Modulator_MzrA"/>
</dbReference>
<name>A0A378AGN3_KLEPO</name>
<feature type="transmembrane region" description="Helical" evidence="8">
    <location>
        <begin position="155"/>
        <end position="175"/>
    </location>
</feature>
<comment type="subunit">
    <text evidence="8">Interacts with EnvZ.</text>
</comment>
<feature type="domain" description="VTT" evidence="9">
    <location>
        <begin position="48"/>
        <end position="173"/>
    </location>
</feature>
<dbReference type="Gene3D" id="3.30.70.260">
    <property type="match status" value="1"/>
</dbReference>
<feature type="transmembrane region" description="Helical" evidence="8">
    <location>
        <begin position="233"/>
        <end position="253"/>
    </location>
</feature>
<keyword evidence="5 8" id="KW-0812">Transmembrane</keyword>
<comment type="similarity">
    <text evidence="2">Belongs to the DedA family.</text>
</comment>
<dbReference type="GO" id="GO:0005886">
    <property type="term" value="C:plasma membrane"/>
    <property type="evidence" value="ECO:0007669"/>
    <property type="project" value="UniProtKB-SubCell"/>
</dbReference>
<comment type="similarity">
    <text evidence="8">Belongs to the MzrA family.</text>
</comment>
<dbReference type="PANTHER" id="PTHR30353:SF11">
    <property type="entry name" value="INNER MEMBRANE PROTEIN YQJA"/>
    <property type="match status" value="1"/>
</dbReference>
<dbReference type="HAMAP" id="MF_00904">
    <property type="entry name" value="Modulator_MzrA"/>
    <property type="match status" value="1"/>
</dbReference>
<dbReference type="Pfam" id="PF13721">
    <property type="entry name" value="SecD-TM1"/>
    <property type="match status" value="1"/>
</dbReference>
<accession>A0A378AGN3</accession>
<dbReference type="InterPro" id="IPR027398">
    <property type="entry name" value="SecD-TM"/>
</dbReference>
<keyword evidence="3 8" id="KW-1003">Cell membrane</keyword>
<evidence type="ECO:0000256" key="5">
    <source>
        <dbReference type="ARBA" id="ARBA00022692"/>
    </source>
</evidence>
<comment type="caution">
    <text evidence="8">Lacks conserved residue(s) required for the propagation of feature annotation.</text>
</comment>
<proteinExistence type="inferred from homology"/>
<organism evidence="11 12">
    <name type="scientific">Klebsiella pneumoniae subsp. ozaenae</name>
    <dbReference type="NCBI Taxonomy" id="574"/>
    <lineage>
        <taxon>Bacteria</taxon>
        <taxon>Pseudomonadati</taxon>
        <taxon>Pseudomonadota</taxon>
        <taxon>Gammaproteobacteria</taxon>
        <taxon>Enterobacterales</taxon>
        <taxon>Enterobacteriaceae</taxon>
        <taxon>Klebsiella/Raoultella group</taxon>
        <taxon>Klebsiella</taxon>
        <taxon>Klebsiella pneumoniae complex</taxon>
    </lineage>
</organism>
<dbReference type="EMBL" id="UGLZ01000005">
    <property type="protein sequence ID" value="STV08562.1"/>
    <property type="molecule type" value="Genomic_DNA"/>
</dbReference>
<evidence type="ECO:0000259" key="9">
    <source>
        <dbReference type="Pfam" id="PF09335"/>
    </source>
</evidence>
<comment type="function">
    <text evidence="8">Modulates the activity of the EnvZ/OmpR two-component regulatory system, probably by directly modulating EnvZ enzymatic activity and increasing stability of phosphorylated OmpR.</text>
</comment>
<evidence type="ECO:0000256" key="7">
    <source>
        <dbReference type="ARBA" id="ARBA00023136"/>
    </source>
</evidence>
<reference evidence="11 12" key="1">
    <citation type="submission" date="2018-06" db="EMBL/GenBank/DDBJ databases">
        <authorList>
            <consortium name="Pathogen Informatics"/>
            <person name="Doyle S."/>
        </authorList>
    </citation>
    <scope>NUCLEOTIDE SEQUENCE [LARGE SCALE GENOMIC DNA]</scope>
    <source>
        <strain evidence="11 12">NCTC5050</strain>
    </source>
</reference>
<dbReference type="NCBIfam" id="NF007915">
    <property type="entry name" value="PRK10629.1"/>
    <property type="match status" value="1"/>
</dbReference>
<evidence type="ECO:0000256" key="3">
    <source>
        <dbReference type="ARBA" id="ARBA00022475"/>
    </source>
</evidence>
<dbReference type="GO" id="GO:0019901">
    <property type="term" value="F:protein kinase binding"/>
    <property type="evidence" value="ECO:0007669"/>
    <property type="project" value="UniProtKB-UniRule"/>
</dbReference>
<evidence type="ECO:0000256" key="8">
    <source>
        <dbReference type="HAMAP-Rule" id="MF_00904"/>
    </source>
</evidence>
<comment type="subcellular location">
    <subcellularLocation>
        <location evidence="8">Cell inner membrane</location>
        <topology evidence="8">Single-pass membrane protein</topology>
    </subcellularLocation>
    <subcellularLocation>
        <location evidence="1">Cell membrane</location>
        <topology evidence="1">Multi-pass membrane protein</topology>
    </subcellularLocation>
</comment>
<feature type="transmembrane region" description="Helical" evidence="8">
    <location>
        <begin position="71"/>
        <end position="88"/>
    </location>
</feature>
<keyword evidence="6 8" id="KW-1133">Transmembrane helix</keyword>
<keyword evidence="12" id="KW-1185">Reference proteome</keyword>